<reference evidence="3 4" key="1">
    <citation type="submission" date="2019-07" db="EMBL/GenBank/DDBJ databases">
        <title>Novel species of Flavobacterium.</title>
        <authorList>
            <person name="Liu Q."/>
            <person name="Xin Y.-H."/>
        </authorList>
    </citation>
    <scope>NUCLEOTIDE SEQUENCE [LARGE SCALE GENOMIC DNA]</scope>
    <source>
        <strain evidence="2 3">GSP39</strain>
        <strain evidence="1 4">GSR22</strain>
    </source>
</reference>
<dbReference type="Proteomes" id="UP000318669">
    <property type="component" value="Unassembled WGS sequence"/>
</dbReference>
<proteinExistence type="predicted"/>
<accession>A0A553BBE9</accession>
<dbReference type="EMBL" id="VJZL01000044">
    <property type="protein sequence ID" value="TRX05574.1"/>
    <property type="molecule type" value="Genomic_DNA"/>
</dbReference>
<dbReference type="Proteomes" id="UP000318528">
    <property type="component" value="Unassembled WGS sequence"/>
</dbReference>
<protein>
    <submittedName>
        <fullName evidence="1">Uncharacterized protein</fullName>
    </submittedName>
</protein>
<dbReference type="Pfam" id="PF21845">
    <property type="entry name" value="DUF6904"/>
    <property type="match status" value="1"/>
</dbReference>
<dbReference type="OrthoDB" id="1122716at2"/>
<evidence type="ECO:0000313" key="1">
    <source>
        <dbReference type="EMBL" id="TRX05574.1"/>
    </source>
</evidence>
<name>A0A553BBE9_9FLAO</name>
<dbReference type="AlphaFoldDB" id="A0A553BBE9"/>
<sequence length="225" mass="26693">MLFIKPTKKGLGVELWGNYDDLTLLYEVTANLWNKESNLNNDGFESRDKIISSFSYEVRKSYEESRLISEYGYYIFSESKYYGCQLSWIHLLFVISALRYNTRYYSISELDQSILMQLEYWFEKAMFSYDPQGASVLSNYIKGNIYSGNPNLYLYMRRINAEYFCMPRGKKSFRQLPNLLKTACNYTDEYSTYEKSLEKSAKQFDCKISALELNDDNVNYEDLQW</sequence>
<gene>
    <name evidence="1" type="ORF">FNW11_15955</name>
    <name evidence="2" type="ORF">FNW12_09690</name>
</gene>
<comment type="caution">
    <text evidence="1">The sequence shown here is derived from an EMBL/GenBank/DDBJ whole genome shotgun (WGS) entry which is preliminary data.</text>
</comment>
<organism evidence="1 4">
    <name type="scientific">Flavobacterium gawalongense</name>
    <dbReference type="NCBI Taxonomy" id="2594432"/>
    <lineage>
        <taxon>Bacteria</taxon>
        <taxon>Pseudomonadati</taxon>
        <taxon>Bacteroidota</taxon>
        <taxon>Flavobacteriia</taxon>
        <taxon>Flavobacteriales</taxon>
        <taxon>Flavobacteriaceae</taxon>
        <taxon>Flavobacterium</taxon>
    </lineage>
</organism>
<dbReference type="RefSeq" id="WP_143387479.1">
    <property type="nucleotide sequence ID" value="NZ_VJZL01000044.1"/>
</dbReference>
<dbReference type="InterPro" id="IPR054199">
    <property type="entry name" value="DUF6904"/>
</dbReference>
<dbReference type="EMBL" id="VJZN01000014">
    <property type="protein sequence ID" value="TRX05881.1"/>
    <property type="molecule type" value="Genomic_DNA"/>
</dbReference>
<evidence type="ECO:0000313" key="3">
    <source>
        <dbReference type="Proteomes" id="UP000318528"/>
    </source>
</evidence>
<evidence type="ECO:0000313" key="4">
    <source>
        <dbReference type="Proteomes" id="UP000318669"/>
    </source>
</evidence>
<evidence type="ECO:0000313" key="2">
    <source>
        <dbReference type="EMBL" id="TRX05881.1"/>
    </source>
</evidence>
<keyword evidence="3" id="KW-1185">Reference proteome</keyword>